<feature type="domain" description="MINDY deubiquitinase" evidence="2">
    <location>
        <begin position="11"/>
        <end position="232"/>
    </location>
</feature>
<protein>
    <recommendedName>
        <fullName evidence="2">MINDY deubiquitinase domain-containing protein</fullName>
    </recommendedName>
</protein>
<comment type="caution">
    <text evidence="3">The sequence shown here is derived from an EMBL/GenBank/DDBJ whole genome shotgun (WGS) entry which is preliminary data.</text>
</comment>
<dbReference type="RefSeq" id="XP_068354988.1">
    <property type="nucleotide sequence ID" value="XM_068493678.1"/>
</dbReference>
<gene>
    <name evidence="3" type="ORF">TRFO_07430</name>
</gene>
<evidence type="ECO:0000313" key="3">
    <source>
        <dbReference type="EMBL" id="OHT01852.1"/>
    </source>
</evidence>
<dbReference type="PANTHER" id="PTHR18063">
    <property type="entry name" value="NF-E2 INDUCIBLE PROTEIN"/>
    <property type="match status" value="1"/>
</dbReference>
<dbReference type="Pfam" id="PF04424">
    <property type="entry name" value="MINDY_DUB"/>
    <property type="match status" value="1"/>
</dbReference>
<evidence type="ECO:0000256" key="1">
    <source>
        <dbReference type="SAM" id="MobiDB-lite"/>
    </source>
</evidence>
<proteinExistence type="predicted"/>
<dbReference type="InterPro" id="IPR033979">
    <property type="entry name" value="MINDY_domain"/>
</dbReference>
<dbReference type="GO" id="GO:1990380">
    <property type="term" value="F:K48-linked deubiquitinase activity"/>
    <property type="evidence" value="ECO:0007669"/>
    <property type="project" value="InterPro"/>
</dbReference>
<dbReference type="PANTHER" id="PTHR18063:SF6">
    <property type="entry name" value="UBIQUITIN CARBOXYL-TERMINAL HYDROLASE"/>
    <property type="match status" value="1"/>
</dbReference>
<evidence type="ECO:0000259" key="2">
    <source>
        <dbReference type="Pfam" id="PF04424"/>
    </source>
</evidence>
<accession>A0A1J4JWE8</accession>
<feature type="region of interest" description="Disordered" evidence="1">
    <location>
        <begin position="282"/>
        <end position="305"/>
    </location>
</feature>
<dbReference type="InterPro" id="IPR007518">
    <property type="entry name" value="MINDY"/>
</dbReference>
<dbReference type="GO" id="GO:0004843">
    <property type="term" value="F:cysteine-type deubiquitinase activity"/>
    <property type="evidence" value="ECO:0007669"/>
    <property type="project" value="InterPro"/>
</dbReference>
<dbReference type="EMBL" id="MLAK01000893">
    <property type="protein sequence ID" value="OHT01852.1"/>
    <property type="molecule type" value="Genomic_DNA"/>
</dbReference>
<dbReference type="GeneID" id="94828382"/>
<dbReference type="GO" id="GO:0016807">
    <property type="term" value="F:cysteine-type carboxypeptidase activity"/>
    <property type="evidence" value="ECO:0007669"/>
    <property type="project" value="TreeGrafter"/>
</dbReference>
<sequence length="357" mass="42098">MAHYHNTNDIVFTTRSIYYEPESKNINILMQDSNGPCMLIAIVNTLVLRKDIQLKETNYSLKSIIEIIQNLCPEVPDLSNLINGFDINPLFSHCYKFNDYPNFLELLNINMYHALVCDPQSLIYDDISRYDYDSFEMKLLESSEKENSEEFRILNKWNNIIVRQATKYGIEEISRIMNDGEIGIYFRSNHFSVIIKYNSKIFSLITDSSFLNSEAVWESLPDEKGDSSFYDPFFMSISNNDENSTDPSALHENKKEQNSNDWFHILQQKVNDAYRKQQLESTKYTSTTNEDSDLDQSPLYENDHMISHKNNSGFYNKYWHDDWDDNDEKDTQEIIQRDPWVQNDSHSWGDPWMDTAW</sequence>
<name>A0A1J4JWE8_9EUKA</name>
<dbReference type="AlphaFoldDB" id="A0A1J4JWE8"/>
<dbReference type="Proteomes" id="UP000179807">
    <property type="component" value="Unassembled WGS sequence"/>
</dbReference>
<dbReference type="GO" id="GO:0071944">
    <property type="term" value="C:cell periphery"/>
    <property type="evidence" value="ECO:0007669"/>
    <property type="project" value="TreeGrafter"/>
</dbReference>
<dbReference type="GO" id="GO:0005829">
    <property type="term" value="C:cytosol"/>
    <property type="evidence" value="ECO:0007669"/>
    <property type="project" value="TreeGrafter"/>
</dbReference>
<evidence type="ECO:0000313" key="4">
    <source>
        <dbReference type="Proteomes" id="UP000179807"/>
    </source>
</evidence>
<keyword evidence="4" id="KW-1185">Reference proteome</keyword>
<dbReference type="OrthoDB" id="10261212at2759"/>
<reference evidence="3" key="1">
    <citation type="submission" date="2016-10" db="EMBL/GenBank/DDBJ databases">
        <authorList>
            <person name="Benchimol M."/>
            <person name="Almeida L.G."/>
            <person name="Vasconcelos A.T."/>
            <person name="Perreira-Neves A."/>
            <person name="Rosa I.A."/>
            <person name="Tasca T."/>
            <person name="Bogo M.R."/>
            <person name="de Souza W."/>
        </authorList>
    </citation>
    <scope>NUCLEOTIDE SEQUENCE [LARGE SCALE GENOMIC DNA]</scope>
    <source>
        <strain evidence="3">K</strain>
    </source>
</reference>
<organism evidence="3 4">
    <name type="scientific">Tritrichomonas foetus</name>
    <dbReference type="NCBI Taxonomy" id="1144522"/>
    <lineage>
        <taxon>Eukaryota</taxon>
        <taxon>Metamonada</taxon>
        <taxon>Parabasalia</taxon>
        <taxon>Tritrichomonadida</taxon>
        <taxon>Tritrichomonadidae</taxon>
        <taxon>Tritrichomonas</taxon>
    </lineage>
</organism>
<dbReference type="VEuPathDB" id="TrichDB:TRFO_07430"/>
<dbReference type="GO" id="GO:0071108">
    <property type="term" value="P:protein K48-linked deubiquitination"/>
    <property type="evidence" value="ECO:0007669"/>
    <property type="project" value="TreeGrafter"/>
</dbReference>